<dbReference type="EMBL" id="LAZR01001042">
    <property type="protein sequence ID" value="KKN51944.1"/>
    <property type="molecule type" value="Genomic_DNA"/>
</dbReference>
<dbReference type="AlphaFoldDB" id="A0A0F9RAN8"/>
<proteinExistence type="predicted"/>
<sequence>MTDINDIDIESLRAEIASLYQTVKTNAEIKVSAERDVVLKDIASLSAELNQDFKVEDYKEVSLESLRYKAGVLHDVIKMLKAKSETGDLASLVTRDGGVDELSAEKLEDIILDLIQLAFGLEPASDEIKKLIRFERMRDGYELRGL</sequence>
<comment type="caution">
    <text evidence="1">The sequence shown here is derived from an EMBL/GenBank/DDBJ whole genome shotgun (WGS) entry which is preliminary data.</text>
</comment>
<reference evidence="1" key="1">
    <citation type="journal article" date="2015" name="Nature">
        <title>Complex archaea that bridge the gap between prokaryotes and eukaryotes.</title>
        <authorList>
            <person name="Spang A."/>
            <person name="Saw J.H."/>
            <person name="Jorgensen S.L."/>
            <person name="Zaremba-Niedzwiedzka K."/>
            <person name="Martijn J."/>
            <person name="Lind A.E."/>
            <person name="van Eijk R."/>
            <person name="Schleper C."/>
            <person name="Guy L."/>
            <person name="Ettema T.J."/>
        </authorList>
    </citation>
    <scope>NUCLEOTIDE SEQUENCE</scope>
</reference>
<gene>
    <name evidence="1" type="ORF">LCGC14_0617810</name>
</gene>
<protein>
    <submittedName>
        <fullName evidence="1">Uncharacterized protein</fullName>
    </submittedName>
</protein>
<name>A0A0F9RAN8_9ZZZZ</name>
<accession>A0A0F9RAN8</accession>
<organism evidence="1">
    <name type="scientific">marine sediment metagenome</name>
    <dbReference type="NCBI Taxonomy" id="412755"/>
    <lineage>
        <taxon>unclassified sequences</taxon>
        <taxon>metagenomes</taxon>
        <taxon>ecological metagenomes</taxon>
    </lineage>
</organism>
<evidence type="ECO:0000313" key="1">
    <source>
        <dbReference type="EMBL" id="KKN51944.1"/>
    </source>
</evidence>